<reference evidence="2" key="1">
    <citation type="journal article" date="2015" name="Nature">
        <title>Complex archaea that bridge the gap between prokaryotes and eukaryotes.</title>
        <authorList>
            <person name="Spang A."/>
            <person name="Saw J.H."/>
            <person name="Jorgensen S.L."/>
            <person name="Zaremba-Niedzwiedzka K."/>
            <person name="Martijn J."/>
            <person name="Lind A.E."/>
            <person name="van Eijk R."/>
            <person name="Schleper C."/>
            <person name="Guy L."/>
            <person name="Ettema T.J."/>
        </authorList>
    </citation>
    <scope>NUCLEOTIDE SEQUENCE</scope>
</reference>
<accession>A0A0F9PKF1</accession>
<evidence type="ECO:0000313" key="2">
    <source>
        <dbReference type="EMBL" id="KKN01536.1"/>
    </source>
</evidence>
<feature type="non-terminal residue" evidence="2">
    <location>
        <position position="150"/>
    </location>
</feature>
<feature type="compositionally biased region" description="Basic and acidic residues" evidence="1">
    <location>
        <begin position="96"/>
        <end position="114"/>
    </location>
</feature>
<feature type="compositionally biased region" description="Basic and acidic residues" evidence="1">
    <location>
        <begin position="122"/>
        <end position="135"/>
    </location>
</feature>
<feature type="compositionally biased region" description="Polar residues" evidence="1">
    <location>
        <begin position="1"/>
        <end position="37"/>
    </location>
</feature>
<evidence type="ECO:0000256" key="1">
    <source>
        <dbReference type="SAM" id="MobiDB-lite"/>
    </source>
</evidence>
<gene>
    <name evidence="2" type="ORF">LCGC14_1126790</name>
</gene>
<feature type="region of interest" description="Disordered" evidence="1">
    <location>
        <begin position="1"/>
        <end position="150"/>
    </location>
</feature>
<dbReference type="AlphaFoldDB" id="A0A0F9PKF1"/>
<sequence length="150" mass="16164">MTEGTGNKGDTPQSNSEANPPESQEASVTREQANQMVQEALTKAGRDAKAQSDGWEALKTAQTTFDSERTASQREREAAEDAAVTKDPDAFAALTKKREAAKKDSDAETLREQNKTLVARNAELEDLAKGTEREQNAATVAAEKNVDPAK</sequence>
<proteinExistence type="predicted"/>
<comment type="caution">
    <text evidence="2">The sequence shown here is derived from an EMBL/GenBank/DDBJ whole genome shotgun (WGS) entry which is preliminary data.</text>
</comment>
<feature type="compositionally biased region" description="Basic and acidic residues" evidence="1">
    <location>
        <begin position="66"/>
        <end position="89"/>
    </location>
</feature>
<name>A0A0F9PKF1_9ZZZZ</name>
<organism evidence="2">
    <name type="scientific">marine sediment metagenome</name>
    <dbReference type="NCBI Taxonomy" id="412755"/>
    <lineage>
        <taxon>unclassified sequences</taxon>
        <taxon>metagenomes</taxon>
        <taxon>ecological metagenomes</taxon>
    </lineage>
</organism>
<protein>
    <submittedName>
        <fullName evidence="2">Uncharacterized protein</fullName>
    </submittedName>
</protein>
<dbReference type="EMBL" id="LAZR01005250">
    <property type="protein sequence ID" value="KKN01536.1"/>
    <property type="molecule type" value="Genomic_DNA"/>
</dbReference>